<accession>A0A5C3LPN7</accession>
<dbReference type="Pfam" id="PF08740">
    <property type="entry name" value="BCS1_N"/>
    <property type="match status" value="1"/>
</dbReference>
<dbReference type="InterPro" id="IPR003959">
    <property type="entry name" value="ATPase_AAA_core"/>
</dbReference>
<proteinExistence type="inferred from homology"/>
<dbReference type="PANTHER" id="PTHR23070">
    <property type="entry name" value="BCS1 AAA-TYPE ATPASE"/>
    <property type="match status" value="1"/>
</dbReference>
<evidence type="ECO:0000256" key="4">
    <source>
        <dbReference type="ARBA" id="ARBA00022741"/>
    </source>
</evidence>
<evidence type="ECO:0000256" key="5">
    <source>
        <dbReference type="ARBA" id="ARBA00022792"/>
    </source>
</evidence>
<reference evidence="14 15" key="1">
    <citation type="journal article" date="2019" name="Nat. Ecol. Evol.">
        <title>Megaphylogeny resolves global patterns of mushroom evolution.</title>
        <authorList>
            <person name="Varga T."/>
            <person name="Krizsan K."/>
            <person name="Foldi C."/>
            <person name="Dima B."/>
            <person name="Sanchez-Garcia M."/>
            <person name="Sanchez-Ramirez S."/>
            <person name="Szollosi G.J."/>
            <person name="Szarkandi J.G."/>
            <person name="Papp V."/>
            <person name="Albert L."/>
            <person name="Andreopoulos W."/>
            <person name="Angelini C."/>
            <person name="Antonin V."/>
            <person name="Barry K.W."/>
            <person name="Bougher N.L."/>
            <person name="Buchanan P."/>
            <person name="Buyck B."/>
            <person name="Bense V."/>
            <person name="Catcheside P."/>
            <person name="Chovatia M."/>
            <person name="Cooper J."/>
            <person name="Damon W."/>
            <person name="Desjardin D."/>
            <person name="Finy P."/>
            <person name="Geml J."/>
            <person name="Haridas S."/>
            <person name="Hughes K."/>
            <person name="Justo A."/>
            <person name="Karasinski D."/>
            <person name="Kautmanova I."/>
            <person name="Kiss B."/>
            <person name="Kocsube S."/>
            <person name="Kotiranta H."/>
            <person name="LaButti K.M."/>
            <person name="Lechner B.E."/>
            <person name="Liimatainen K."/>
            <person name="Lipzen A."/>
            <person name="Lukacs Z."/>
            <person name="Mihaltcheva S."/>
            <person name="Morgado L.N."/>
            <person name="Niskanen T."/>
            <person name="Noordeloos M.E."/>
            <person name="Ohm R.A."/>
            <person name="Ortiz-Santana B."/>
            <person name="Ovrebo C."/>
            <person name="Racz N."/>
            <person name="Riley R."/>
            <person name="Savchenko A."/>
            <person name="Shiryaev A."/>
            <person name="Soop K."/>
            <person name="Spirin V."/>
            <person name="Szebenyi C."/>
            <person name="Tomsovsky M."/>
            <person name="Tulloss R.E."/>
            <person name="Uehling J."/>
            <person name="Grigoriev I.V."/>
            <person name="Vagvolgyi C."/>
            <person name="Papp T."/>
            <person name="Martin F.M."/>
            <person name="Miettinen O."/>
            <person name="Hibbett D.S."/>
            <person name="Nagy L.G."/>
        </authorList>
    </citation>
    <scope>NUCLEOTIDE SEQUENCE [LARGE SCALE GENOMIC DNA]</scope>
    <source>
        <strain evidence="14 15">CBS 166.37</strain>
    </source>
</reference>
<evidence type="ECO:0000256" key="3">
    <source>
        <dbReference type="ARBA" id="ARBA00022692"/>
    </source>
</evidence>
<protein>
    <submittedName>
        <fullName evidence="14">P-loop containing nucleoside triphosphate hydrolase protein</fullName>
    </submittedName>
</protein>
<evidence type="ECO:0000256" key="8">
    <source>
        <dbReference type="ARBA" id="ARBA00022989"/>
    </source>
</evidence>
<dbReference type="Gene3D" id="3.40.50.300">
    <property type="entry name" value="P-loop containing nucleotide triphosphate hydrolases"/>
    <property type="match status" value="1"/>
</dbReference>
<dbReference type="GO" id="GO:0005743">
    <property type="term" value="C:mitochondrial inner membrane"/>
    <property type="evidence" value="ECO:0007669"/>
    <property type="project" value="UniProtKB-SubCell"/>
</dbReference>
<keyword evidence="5" id="KW-0999">Mitochondrion inner membrane</keyword>
<dbReference type="AlphaFoldDB" id="A0A5C3LPN7"/>
<evidence type="ECO:0000256" key="2">
    <source>
        <dbReference type="ARBA" id="ARBA00007448"/>
    </source>
</evidence>
<evidence type="ECO:0000313" key="15">
    <source>
        <dbReference type="Proteomes" id="UP000308652"/>
    </source>
</evidence>
<dbReference type="Proteomes" id="UP000308652">
    <property type="component" value="Unassembled WGS sequence"/>
</dbReference>
<organism evidence="14 15">
    <name type="scientific">Crucibulum laeve</name>
    <dbReference type="NCBI Taxonomy" id="68775"/>
    <lineage>
        <taxon>Eukaryota</taxon>
        <taxon>Fungi</taxon>
        <taxon>Dikarya</taxon>
        <taxon>Basidiomycota</taxon>
        <taxon>Agaricomycotina</taxon>
        <taxon>Agaricomycetes</taxon>
        <taxon>Agaricomycetidae</taxon>
        <taxon>Agaricales</taxon>
        <taxon>Agaricineae</taxon>
        <taxon>Nidulariaceae</taxon>
        <taxon>Crucibulum</taxon>
    </lineage>
</organism>
<dbReference type="GO" id="GO:0005524">
    <property type="term" value="F:ATP binding"/>
    <property type="evidence" value="ECO:0007669"/>
    <property type="project" value="UniProtKB-KW"/>
</dbReference>
<evidence type="ECO:0000256" key="10">
    <source>
        <dbReference type="ARBA" id="ARBA00023136"/>
    </source>
</evidence>
<evidence type="ECO:0000256" key="7">
    <source>
        <dbReference type="ARBA" id="ARBA00022840"/>
    </source>
</evidence>
<dbReference type="SUPFAM" id="SSF52540">
    <property type="entry name" value="P-loop containing nucleoside triphosphate hydrolases"/>
    <property type="match status" value="1"/>
</dbReference>
<dbReference type="InterPro" id="IPR050747">
    <property type="entry name" value="Mitochondrial_chaperone_BCS1"/>
</dbReference>
<gene>
    <name evidence="14" type="ORF">BDQ12DRAFT_635919</name>
</gene>
<feature type="domain" description="AAA+ ATPase" evidence="12">
    <location>
        <begin position="236"/>
        <end position="384"/>
    </location>
</feature>
<keyword evidence="10" id="KW-0472">Membrane</keyword>
<keyword evidence="8" id="KW-1133">Transmembrane helix</keyword>
<dbReference type="SMART" id="SM00382">
    <property type="entry name" value="AAA"/>
    <property type="match status" value="1"/>
</dbReference>
<keyword evidence="6 14" id="KW-0378">Hydrolase</keyword>
<dbReference type="InterPro" id="IPR057495">
    <property type="entry name" value="AAA_lid_BCS1"/>
</dbReference>
<dbReference type="SMART" id="SM01024">
    <property type="entry name" value="BCS1_N"/>
    <property type="match status" value="1"/>
</dbReference>
<comment type="subcellular location">
    <subcellularLocation>
        <location evidence="1">Mitochondrion inner membrane</location>
        <topology evidence="1">Single-pass membrane protein</topology>
    </subcellularLocation>
</comment>
<dbReference type="Pfam" id="PF00004">
    <property type="entry name" value="AAA"/>
    <property type="match status" value="2"/>
</dbReference>
<name>A0A5C3LPN7_9AGAR</name>
<dbReference type="InterPro" id="IPR003593">
    <property type="entry name" value="AAA+_ATPase"/>
</dbReference>
<dbReference type="OrthoDB" id="10251412at2759"/>
<evidence type="ECO:0000256" key="1">
    <source>
        <dbReference type="ARBA" id="ARBA00004434"/>
    </source>
</evidence>
<dbReference type="STRING" id="68775.A0A5C3LPN7"/>
<dbReference type="Pfam" id="PF25426">
    <property type="entry name" value="AAA_lid_BCS1"/>
    <property type="match status" value="1"/>
</dbReference>
<comment type="similarity">
    <text evidence="2">Belongs to the AAA ATPase family. BCS1 subfamily.</text>
</comment>
<keyword evidence="3" id="KW-0812">Transmembrane</keyword>
<keyword evidence="7" id="KW-0067">ATP-binding</keyword>
<evidence type="ECO:0000256" key="11">
    <source>
        <dbReference type="ARBA" id="ARBA00048778"/>
    </source>
</evidence>
<evidence type="ECO:0000259" key="13">
    <source>
        <dbReference type="SMART" id="SM01024"/>
    </source>
</evidence>
<keyword evidence="15" id="KW-1185">Reference proteome</keyword>
<evidence type="ECO:0000259" key="12">
    <source>
        <dbReference type="SMART" id="SM00382"/>
    </source>
</evidence>
<evidence type="ECO:0000256" key="9">
    <source>
        <dbReference type="ARBA" id="ARBA00023128"/>
    </source>
</evidence>
<evidence type="ECO:0000256" key="6">
    <source>
        <dbReference type="ARBA" id="ARBA00022801"/>
    </source>
</evidence>
<keyword evidence="4" id="KW-0547">Nucleotide-binding</keyword>
<dbReference type="GO" id="GO:0016887">
    <property type="term" value="F:ATP hydrolysis activity"/>
    <property type="evidence" value="ECO:0007669"/>
    <property type="project" value="InterPro"/>
</dbReference>
<comment type="catalytic activity">
    <reaction evidence="11">
        <text>ATP + H2O = ADP + phosphate + H(+)</text>
        <dbReference type="Rhea" id="RHEA:13065"/>
        <dbReference type="ChEBI" id="CHEBI:15377"/>
        <dbReference type="ChEBI" id="CHEBI:15378"/>
        <dbReference type="ChEBI" id="CHEBI:30616"/>
        <dbReference type="ChEBI" id="CHEBI:43474"/>
        <dbReference type="ChEBI" id="CHEBI:456216"/>
    </reaction>
    <physiologicalReaction direction="left-to-right" evidence="11">
        <dbReference type="Rhea" id="RHEA:13066"/>
    </physiologicalReaction>
</comment>
<dbReference type="InterPro" id="IPR027417">
    <property type="entry name" value="P-loop_NTPase"/>
</dbReference>
<evidence type="ECO:0000313" key="14">
    <source>
        <dbReference type="EMBL" id="TFK34722.1"/>
    </source>
</evidence>
<sequence length="499" mass="56272">MMNLSFLVSFLLQPQFQSSIKLLVFGAVVQAGGKFYTWLVHRIKFKYYITAQFDQGNPAYEWIVLFLTEEKIWNRSRSFRVVARSSRREWGVKARPDTDNGGSAEYVPIYDEEQLFRWRGYWVEISRTTHPHQRHGGGGSNIHMVIYTTDMSVLSSLVEEAKLRYLKVSSPHVMVHTMGDNNSPYGHGAAWTQVKRKARRPLESIILQEGLLDSLVHDAQEFLSKEEWYLQAGIPHRRGYLLHGPPGTGKTSTIYALAGELGLEIYSLSLGSGTIDDAILQTAASSIPSKAIFLIEDIDCAFRAREDGDPAYPVPNSAFPYPPPPQIFTKKSPVTLSGLLNVIDGIGSEEGKLFFATTNYIDHLDAALLRPGRIDRKIEYKLATRKQAEALFLRFFPQYSNKALVASGDEKVFDDRNLPAIFSEAIPEHEFTTAELQGYLLLYKEDAEEAANGIPEWVKQERSERLEKKKREEAAKNLRAERFKGSGINGANTPASNLF</sequence>
<feature type="domain" description="BCS1 N-terminal" evidence="13">
    <location>
        <begin position="23"/>
        <end position="205"/>
    </location>
</feature>
<dbReference type="EMBL" id="ML213628">
    <property type="protein sequence ID" value="TFK34722.1"/>
    <property type="molecule type" value="Genomic_DNA"/>
</dbReference>
<dbReference type="InterPro" id="IPR014851">
    <property type="entry name" value="BCS1_N"/>
</dbReference>
<keyword evidence="9" id="KW-0496">Mitochondrion</keyword>